<dbReference type="NCBIfam" id="TIGR00328">
    <property type="entry name" value="flhB"/>
    <property type="match status" value="1"/>
</dbReference>
<reference evidence="15 16" key="1">
    <citation type="submission" date="2019-04" db="EMBL/GenBank/DDBJ databases">
        <authorList>
            <person name="Hwang J.C."/>
        </authorList>
    </citation>
    <scope>NUCLEOTIDE SEQUENCE [LARGE SCALE GENOMIC DNA]</scope>
    <source>
        <strain evidence="15 16">IMCC35002</strain>
    </source>
</reference>
<keyword evidence="8 13" id="KW-0653">Protein transport</keyword>
<dbReference type="Gene3D" id="3.40.1690.10">
    <property type="entry name" value="secretion proteins EscU"/>
    <property type="match status" value="1"/>
</dbReference>
<accession>A0A4U1BN95</accession>
<proteinExistence type="inferred from homology"/>
<dbReference type="Proteomes" id="UP000305675">
    <property type="component" value="Unassembled WGS sequence"/>
</dbReference>
<dbReference type="AlphaFoldDB" id="A0A4U1BN95"/>
<keyword evidence="15" id="KW-0969">Cilium</keyword>
<dbReference type="InterPro" id="IPR006136">
    <property type="entry name" value="FlhB"/>
</dbReference>
<comment type="similarity">
    <text evidence="2 13">Belongs to the type III secretion exporter family.</text>
</comment>
<keyword evidence="15" id="KW-0966">Cell projection</keyword>
<dbReference type="RefSeq" id="WP_136863698.1">
    <property type="nucleotide sequence ID" value="NZ_SWCJ01000008.1"/>
</dbReference>
<comment type="function">
    <text evidence="12 13">Required for formation of the rod structure in the basal body of the flagellar apparatus. Together with FliI and FliH, may constitute the export apparatus of flagellin.</text>
</comment>
<sequence>MSGQQSAGEKTEQPTASRLRKARQEGQLARSKDFTSGVLLLAAAATLDFSTQLLIDGMAQITQLNMLISHEQLKTPGMLVQLLGQTILALIQMLVPVLSGLYLCTAIAATLPEGPVFNPASVAFKFDRISLLSGFGRIFSINSIVELGKSILKVALVCGIMWGYLQQVWDTLPMLARQPLVFAIERGAEVIIQGLYYLGAGVAFIGLIDLPYQAWSHKRKLKMTKQEVKEEHKQQEGKPEVKARIRQIQQKMARSRAEVALPKADVLLVNPTHYAVALKYEPDRVDAPYVIAKGVDEVALYMRSLAPKYDLEVISAPPLTRAIYHSTQIEQQIPAALYQAIAHVLNYVLQLKAFRNGKQARPAPLPNFHIPDHLRHK</sequence>
<keyword evidence="15" id="KW-0282">Flagellum</keyword>
<evidence type="ECO:0000256" key="2">
    <source>
        <dbReference type="ARBA" id="ARBA00010690"/>
    </source>
</evidence>
<dbReference type="GO" id="GO:0044780">
    <property type="term" value="P:bacterial-type flagellum assembly"/>
    <property type="evidence" value="ECO:0007669"/>
    <property type="project" value="InterPro"/>
</dbReference>
<keyword evidence="6 13" id="KW-0812">Transmembrane</keyword>
<evidence type="ECO:0000256" key="12">
    <source>
        <dbReference type="ARBA" id="ARBA00025078"/>
    </source>
</evidence>
<feature type="transmembrane region" description="Helical" evidence="13">
    <location>
        <begin position="87"/>
        <end position="109"/>
    </location>
</feature>
<organism evidence="15 16">
    <name type="scientific">Ferrimonas aestuarii</name>
    <dbReference type="NCBI Taxonomy" id="2569539"/>
    <lineage>
        <taxon>Bacteria</taxon>
        <taxon>Pseudomonadati</taxon>
        <taxon>Pseudomonadota</taxon>
        <taxon>Gammaproteobacteria</taxon>
        <taxon>Alteromonadales</taxon>
        <taxon>Ferrimonadaceae</taxon>
        <taxon>Ferrimonas</taxon>
    </lineage>
</organism>
<keyword evidence="11 13" id="KW-1006">Bacterial flagellum protein export</keyword>
<evidence type="ECO:0000256" key="10">
    <source>
        <dbReference type="ARBA" id="ARBA00023136"/>
    </source>
</evidence>
<evidence type="ECO:0000256" key="8">
    <source>
        <dbReference type="ARBA" id="ARBA00022927"/>
    </source>
</evidence>
<keyword evidence="10 13" id="KW-0472">Membrane</keyword>
<keyword evidence="7 13" id="KW-1005">Bacterial flagellum biogenesis</keyword>
<evidence type="ECO:0000313" key="15">
    <source>
        <dbReference type="EMBL" id="TKB54563.1"/>
    </source>
</evidence>
<dbReference type="InterPro" id="IPR006135">
    <property type="entry name" value="T3SS_substrate_exporter"/>
</dbReference>
<dbReference type="GO" id="GO:0009306">
    <property type="term" value="P:protein secretion"/>
    <property type="evidence" value="ECO:0007669"/>
    <property type="project" value="InterPro"/>
</dbReference>
<evidence type="ECO:0000256" key="9">
    <source>
        <dbReference type="ARBA" id="ARBA00022989"/>
    </source>
</evidence>
<evidence type="ECO:0000256" key="3">
    <source>
        <dbReference type="ARBA" id="ARBA00021622"/>
    </source>
</evidence>
<comment type="caution">
    <text evidence="13">Lacks conserved residue(s) required for the propagation of feature annotation.</text>
</comment>
<evidence type="ECO:0000256" key="11">
    <source>
        <dbReference type="ARBA" id="ARBA00023225"/>
    </source>
</evidence>
<evidence type="ECO:0000256" key="7">
    <source>
        <dbReference type="ARBA" id="ARBA00022795"/>
    </source>
</evidence>
<dbReference type="GO" id="GO:0005886">
    <property type="term" value="C:plasma membrane"/>
    <property type="evidence" value="ECO:0007669"/>
    <property type="project" value="UniProtKB-SubCell"/>
</dbReference>
<evidence type="ECO:0000256" key="6">
    <source>
        <dbReference type="ARBA" id="ARBA00022692"/>
    </source>
</evidence>
<feature type="region of interest" description="Disordered" evidence="14">
    <location>
        <begin position="1"/>
        <end position="28"/>
    </location>
</feature>
<keyword evidence="9 13" id="KW-1133">Transmembrane helix</keyword>
<comment type="caution">
    <text evidence="15">The sequence shown here is derived from an EMBL/GenBank/DDBJ whole genome shotgun (WGS) entry which is preliminary data.</text>
</comment>
<dbReference type="Pfam" id="PF01312">
    <property type="entry name" value="Bac_export_2"/>
    <property type="match status" value="1"/>
</dbReference>
<dbReference type="PANTHER" id="PTHR30531">
    <property type="entry name" value="FLAGELLAR BIOSYNTHETIC PROTEIN FLHB"/>
    <property type="match status" value="1"/>
</dbReference>
<evidence type="ECO:0000256" key="4">
    <source>
        <dbReference type="ARBA" id="ARBA00022448"/>
    </source>
</evidence>
<evidence type="ECO:0000256" key="5">
    <source>
        <dbReference type="ARBA" id="ARBA00022475"/>
    </source>
</evidence>
<dbReference type="SUPFAM" id="SSF160544">
    <property type="entry name" value="EscU C-terminal domain-like"/>
    <property type="match status" value="1"/>
</dbReference>
<gene>
    <name evidence="13 15" type="primary">flhB</name>
    <name evidence="15" type="ORF">FCL42_12175</name>
</gene>
<evidence type="ECO:0000256" key="14">
    <source>
        <dbReference type="SAM" id="MobiDB-lite"/>
    </source>
</evidence>
<keyword evidence="5 13" id="KW-1003">Cell membrane</keyword>
<evidence type="ECO:0000256" key="13">
    <source>
        <dbReference type="RuleBase" id="RU364091"/>
    </source>
</evidence>
<feature type="compositionally biased region" description="Polar residues" evidence="14">
    <location>
        <begin position="1"/>
        <end position="16"/>
    </location>
</feature>
<evidence type="ECO:0000256" key="1">
    <source>
        <dbReference type="ARBA" id="ARBA00004651"/>
    </source>
</evidence>
<dbReference type="PRINTS" id="PR00950">
    <property type="entry name" value="TYPE3IMSPROT"/>
</dbReference>
<dbReference type="InterPro" id="IPR029025">
    <property type="entry name" value="T3SS_substrate_exporter_C"/>
</dbReference>
<dbReference type="EMBL" id="SWCJ01000008">
    <property type="protein sequence ID" value="TKB54563.1"/>
    <property type="molecule type" value="Genomic_DNA"/>
</dbReference>
<comment type="subcellular location">
    <subcellularLocation>
        <location evidence="1">Cell membrane</location>
        <topology evidence="1">Multi-pass membrane protein</topology>
    </subcellularLocation>
</comment>
<keyword evidence="16" id="KW-1185">Reference proteome</keyword>
<dbReference type="OrthoDB" id="9807950at2"/>
<name>A0A4U1BN95_9GAMM</name>
<protein>
    <recommendedName>
        <fullName evidence="3 13">Flagellar biosynthetic protein FlhB</fullName>
    </recommendedName>
</protein>
<dbReference type="PANTHER" id="PTHR30531:SF12">
    <property type="entry name" value="FLAGELLAR BIOSYNTHETIC PROTEIN FLHB"/>
    <property type="match status" value="1"/>
</dbReference>
<evidence type="ECO:0000313" key="16">
    <source>
        <dbReference type="Proteomes" id="UP000305675"/>
    </source>
</evidence>
<keyword evidence="4 13" id="KW-0813">Transport</keyword>
<feature type="transmembrane region" description="Helical" evidence="13">
    <location>
        <begin position="195"/>
        <end position="215"/>
    </location>
</feature>